<dbReference type="RefSeq" id="WP_051323114.1">
    <property type="nucleotide sequence ID" value="NZ_CAADJA010000002.1"/>
</dbReference>
<reference evidence="8" key="2">
    <citation type="submission" date="2017-09" db="EMBL/GenBank/DDBJ databases">
        <title>FDA dAtabase for Regulatory Grade micrObial Sequences (FDA-ARGOS): Supporting development and validation of Infectious Disease Dx tests.</title>
        <authorList>
            <person name="Minogue T."/>
            <person name="Wolcott M."/>
            <person name="Wasieloski L."/>
            <person name="Aguilar W."/>
            <person name="Moore D."/>
            <person name="Tallon L."/>
            <person name="Sadzewicz L."/>
            <person name="Ott S."/>
            <person name="Zhao X."/>
            <person name="Nagaraj S."/>
            <person name="Vavikolanu K."/>
            <person name="Aluvathingal J."/>
            <person name="Nadendla S."/>
            <person name="Sichtig H."/>
        </authorList>
    </citation>
    <scope>NUCLEOTIDE SEQUENCE [LARGE SCALE GENOMIC DNA]</scope>
    <source>
        <strain evidence="8">FDAARGOS_387</strain>
    </source>
</reference>
<dbReference type="Pfam" id="PF00486">
    <property type="entry name" value="Trans_reg_C"/>
    <property type="match status" value="1"/>
</dbReference>
<organism evidence="6 8">
    <name type="scientific">Budvicia aquatica</name>
    <dbReference type="NCBI Taxonomy" id="82979"/>
    <lineage>
        <taxon>Bacteria</taxon>
        <taxon>Pseudomonadati</taxon>
        <taxon>Pseudomonadota</taxon>
        <taxon>Gammaproteobacteria</taxon>
        <taxon>Enterobacterales</taxon>
        <taxon>Budviciaceae</taxon>
        <taxon>Budvicia</taxon>
    </lineage>
</organism>
<feature type="DNA-binding region" description="OmpR/PhoB-type" evidence="2">
    <location>
        <begin position="2"/>
        <end position="107"/>
    </location>
</feature>
<evidence type="ECO:0000259" key="5">
    <source>
        <dbReference type="PROSITE" id="PS51755"/>
    </source>
</evidence>
<keyword evidence="1 2" id="KW-0238">DNA-binding</keyword>
<dbReference type="SMART" id="SM00862">
    <property type="entry name" value="Trans_reg_C"/>
    <property type="match status" value="1"/>
</dbReference>
<dbReference type="Gene3D" id="1.10.10.10">
    <property type="entry name" value="Winged helix-like DNA-binding domain superfamily/Winged helix DNA-binding domain"/>
    <property type="match status" value="1"/>
</dbReference>
<keyword evidence="8" id="KW-1185">Reference proteome</keyword>
<name>A0A2C6DPA3_9GAMM</name>
<dbReference type="Proteomes" id="UP000224974">
    <property type="component" value="Unassembled WGS sequence"/>
</dbReference>
<dbReference type="InterPro" id="IPR001867">
    <property type="entry name" value="OmpR/PhoB-type_DNA-bd"/>
</dbReference>
<evidence type="ECO:0000313" key="7">
    <source>
        <dbReference type="EMBL" id="VFS50096.1"/>
    </source>
</evidence>
<dbReference type="CDD" id="cd00383">
    <property type="entry name" value="trans_reg_C"/>
    <property type="match status" value="1"/>
</dbReference>
<evidence type="ECO:0000313" key="6">
    <source>
        <dbReference type="EMBL" id="PHI30624.1"/>
    </source>
</evidence>
<dbReference type="SUPFAM" id="SSF46894">
    <property type="entry name" value="C-terminal effector domain of the bipartite response regulators"/>
    <property type="match status" value="1"/>
</dbReference>
<dbReference type="EMBL" id="PDDX01000001">
    <property type="protein sequence ID" value="PHI30624.1"/>
    <property type="molecule type" value="Genomic_DNA"/>
</dbReference>
<dbReference type="InterPro" id="IPR036388">
    <property type="entry name" value="WH-like_DNA-bd_sf"/>
</dbReference>
<evidence type="ECO:0000256" key="4">
    <source>
        <dbReference type="SAM" id="Phobius"/>
    </source>
</evidence>
<evidence type="ECO:0000256" key="2">
    <source>
        <dbReference type="PROSITE-ProRule" id="PRU01091"/>
    </source>
</evidence>
<evidence type="ECO:0000313" key="9">
    <source>
        <dbReference type="Proteomes" id="UP000373449"/>
    </source>
</evidence>
<sequence>MNKSYLINHVVIFHSEEHRLVPVKGHNGVETSLNIPASRCLLLLIERKNTVVSKEDLFDKAWEQRGTYVTANTFYQNISLLRKALKSVGLPEEIIKTVPKRGLMLDEDVVITPFTQEVGPKNLVIIEQPRETEQVSTLSTPLSTSASEELAPTDRKSGHTPNSWRGVVISTLVFFAIALTFTLLIKEPKKFLDGYKKSDDVNGCSLYVPDKERDVAKYVNFINNNKIACNANNSVLFMTIDKTSEYTSIIRCDSTQITQDSHCDSKFYSRGKNEK</sequence>
<proteinExistence type="predicted"/>
<dbReference type="STRING" id="1111728.GCA_000427805_00186"/>
<dbReference type="OrthoDB" id="7003224at2"/>
<dbReference type="InterPro" id="IPR016032">
    <property type="entry name" value="Sig_transdc_resp-reg_C-effctor"/>
</dbReference>
<reference evidence="7 9" key="3">
    <citation type="submission" date="2019-03" db="EMBL/GenBank/DDBJ databases">
        <authorList>
            <consortium name="Pathogen Informatics"/>
        </authorList>
    </citation>
    <scope>NUCLEOTIDE SEQUENCE [LARGE SCALE GENOMIC DNA]</scope>
    <source>
        <strain evidence="7 9">NCTC12282</strain>
    </source>
</reference>
<keyword evidence="4" id="KW-0472">Membrane</keyword>
<reference evidence="6" key="1">
    <citation type="submission" date="2017-09" db="EMBL/GenBank/DDBJ databases">
        <title>FDA dAtabase for Regulatory Grade micrObial Sequences (FDA-ARGOS): Supporting development and validation of Infectious Disease Dx tests.</title>
        <authorList>
            <person name="Minogue T."/>
            <person name="Wolcott M."/>
            <person name="Wasieloski L."/>
            <person name="Aguilar W."/>
            <person name="Moore D."/>
            <person name="Tallon L.J."/>
            <person name="Sadzewicz L."/>
            <person name="Ott S."/>
            <person name="Zhao X."/>
            <person name="Nagaraj S."/>
            <person name="Vavikolanu K."/>
            <person name="Aluvathingal J."/>
            <person name="Nadendla S."/>
            <person name="Sichtig H."/>
        </authorList>
    </citation>
    <scope>NUCLEOTIDE SEQUENCE</scope>
    <source>
        <strain evidence="6">FDAARGOS_387</strain>
    </source>
</reference>
<dbReference type="EMBL" id="CAADJA010000002">
    <property type="protein sequence ID" value="VFS50096.1"/>
    <property type="molecule type" value="Genomic_DNA"/>
</dbReference>
<evidence type="ECO:0000256" key="1">
    <source>
        <dbReference type="ARBA" id="ARBA00023125"/>
    </source>
</evidence>
<feature type="domain" description="OmpR/PhoB-type" evidence="5">
    <location>
        <begin position="2"/>
        <end position="107"/>
    </location>
</feature>
<keyword evidence="4" id="KW-1133">Transmembrane helix</keyword>
<dbReference type="Proteomes" id="UP000373449">
    <property type="component" value="Unassembled WGS sequence"/>
</dbReference>
<accession>A0A2C6DPA3</accession>
<dbReference type="GO" id="GO:0006355">
    <property type="term" value="P:regulation of DNA-templated transcription"/>
    <property type="evidence" value="ECO:0007669"/>
    <property type="project" value="InterPro"/>
</dbReference>
<dbReference type="GO" id="GO:0003677">
    <property type="term" value="F:DNA binding"/>
    <property type="evidence" value="ECO:0007669"/>
    <property type="project" value="UniProtKB-UniRule"/>
</dbReference>
<dbReference type="PROSITE" id="PS51755">
    <property type="entry name" value="OMPR_PHOB"/>
    <property type="match status" value="1"/>
</dbReference>
<dbReference type="GO" id="GO:0000160">
    <property type="term" value="P:phosphorelay signal transduction system"/>
    <property type="evidence" value="ECO:0007669"/>
    <property type="project" value="InterPro"/>
</dbReference>
<feature type="transmembrane region" description="Helical" evidence="4">
    <location>
        <begin position="164"/>
        <end position="185"/>
    </location>
</feature>
<feature type="compositionally biased region" description="Low complexity" evidence="3">
    <location>
        <begin position="136"/>
        <end position="150"/>
    </location>
</feature>
<keyword evidence="4" id="KW-0812">Transmembrane</keyword>
<feature type="region of interest" description="Disordered" evidence="3">
    <location>
        <begin position="134"/>
        <end position="160"/>
    </location>
</feature>
<gene>
    <name evidence="6" type="ORF">CRN84_15395</name>
    <name evidence="7" type="ORF">NCTC12282_04333</name>
</gene>
<evidence type="ECO:0000313" key="8">
    <source>
        <dbReference type="Proteomes" id="UP000224974"/>
    </source>
</evidence>
<evidence type="ECO:0000256" key="3">
    <source>
        <dbReference type="SAM" id="MobiDB-lite"/>
    </source>
</evidence>
<dbReference type="AlphaFoldDB" id="A0A2C6DPA3"/>
<protein>
    <submittedName>
        <fullName evidence="7">DNA-binding transcriptional activator CadC</fullName>
    </submittedName>
</protein>